<evidence type="ECO:0000256" key="5">
    <source>
        <dbReference type="ARBA" id="ARBA00023134"/>
    </source>
</evidence>
<dbReference type="GO" id="GO:0045727">
    <property type="term" value="P:positive regulation of translation"/>
    <property type="evidence" value="ECO:0007669"/>
    <property type="project" value="TreeGrafter"/>
</dbReference>
<dbReference type="GO" id="GO:0043022">
    <property type="term" value="F:ribosome binding"/>
    <property type="evidence" value="ECO:0007669"/>
    <property type="project" value="TreeGrafter"/>
</dbReference>
<evidence type="ECO:0000256" key="2">
    <source>
        <dbReference type="ARBA" id="ARBA00022741"/>
    </source>
</evidence>
<dbReference type="InterPro" id="IPR013842">
    <property type="entry name" value="LepA_CTD"/>
</dbReference>
<dbReference type="SUPFAM" id="SSF50447">
    <property type="entry name" value="Translation proteins"/>
    <property type="match status" value="1"/>
</dbReference>
<dbReference type="CDD" id="cd03709">
    <property type="entry name" value="lepA_C"/>
    <property type="match status" value="1"/>
</dbReference>
<dbReference type="CDD" id="cd01890">
    <property type="entry name" value="LepA"/>
    <property type="match status" value="1"/>
</dbReference>
<dbReference type="PROSITE" id="PS51722">
    <property type="entry name" value="G_TR_2"/>
    <property type="match status" value="1"/>
</dbReference>
<dbReference type="InterPro" id="IPR006297">
    <property type="entry name" value="EF-4"/>
</dbReference>
<dbReference type="InterPro" id="IPR005225">
    <property type="entry name" value="Small_GTP-bd"/>
</dbReference>
<dbReference type="InterPro" id="IPR027417">
    <property type="entry name" value="P-loop_NTPase"/>
</dbReference>
<organism evidence="7">
    <name type="scientific">marine metagenome</name>
    <dbReference type="NCBI Taxonomy" id="408172"/>
    <lineage>
        <taxon>unclassified sequences</taxon>
        <taxon>metagenomes</taxon>
        <taxon>ecological metagenomes</taxon>
    </lineage>
</organism>
<dbReference type="Gene3D" id="3.30.70.2570">
    <property type="entry name" value="Elongation factor 4, C-terminal domain"/>
    <property type="match status" value="1"/>
</dbReference>
<dbReference type="CDD" id="cd03699">
    <property type="entry name" value="EF4_II"/>
    <property type="match status" value="1"/>
</dbReference>
<dbReference type="PANTHER" id="PTHR43512:SF4">
    <property type="entry name" value="TRANSLATION FACTOR GUF1 HOMOLOG, CHLOROPLASTIC"/>
    <property type="match status" value="1"/>
</dbReference>
<dbReference type="Gene3D" id="3.30.70.870">
    <property type="entry name" value="Elongation Factor G (Translational Gtpase), domain 3"/>
    <property type="match status" value="1"/>
</dbReference>
<dbReference type="Gene3D" id="2.40.30.10">
    <property type="entry name" value="Translation factors"/>
    <property type="match status" value="1"/>
</dbReference>
<dbReference type="PROSITE" id="PS00301">
    <property type="entry name" value="G_TR_1"/>
    <property type="match status" value="1"/>
</dbReference>
<sequence>MPQSSVRNFCIIAHIDHGKSTLADRLIEITGAVSARNMTDQHLDTMDLEQERGITIKAQAVRLQFTAADGVDYQLNLIDTPGHVDFSYEVSRSLAACEGAVLLVDATQGIQAQTIANVYLALEHDLEIIPVINKLDMPAAQPERVLTELEQTFGFKNTEVLQISAKTGDGVAQLLEQVVERVVPPGGVSDDPLRALIFDSKYDQFKGVVAYVRAMHGSLKSTDRVRLMGTNVETDILETGFFSPVLEKTSGLRTGEVGYVATGLKDVKSVRVGDTMTLSSNPATEALSGYAAQSPMVFTGIFPSEGEDYPELRDALEKLQLNDAALVFEPESSAALGFGYRCGFLGLLHMDIVQERLEREYGLNLIATAPSVSYEVLLKDGEIITIDNPSRLPENNEYAEILEPWVNITIVSPARYIGVIMELVIAKRGEYKKIEYLESVAVKDSDVENASARDGRVLLDYDIPLSEILVDFHDKLKSGTQGYASMDYSKIDNRPADLVKLDVLVNHEPVDALSMITHRDEAASSGRLLTSKLKELIPRQMFAVPIQAAIGGKIVARTNVKALRKNVLAKCYGGDVTRKRKLLEQQKKGKKRRMKMVGSIEVPQEAFMAVLSLE</sequence>
<protein>
    <recommendedName>
        <fullName evidence="6">Tr-type G domain-containing protein</fullName>
    </recommendedName>
</protein>
<dbReference type="InterPro" id="IPR000795">
    <property type="entry name" value="T_Tr_GTP-bd_dom"/>
</dbReference>
<dbReference type="SUPFAM" id="SSF54980">
    <property type="entry name" value="EF-G C-terminal domain-like"/>
    <property type="match status" value="2"/>
</dbReference>
<keyword evidence="3" id="KW-0378">Hydrolase</keyword>
<keyword evidence="2" id="KW-0547">Nucleotide-binding</keyword>
<dbReference type="Gene3D" id="3.40.50.300">
    <property type="entry name" value="P-loop containing nucleotide triphosphate hydrolases"/>
    <property type="match status" value="1"/>
</dbReference>
<dbReference type="FunFam" id="3.30.70.2570:FF:000001">
    <property type="entry name" value="Translation factor GUF1, mitochondrial"/>
    <property type="match status" value="1"/>
</dbReference>
<evidence type="ECO:0000256" key="4">
    <source>
        <dbReference type="ARBA" id="ARBA00022917"/>
    </source>
</evidence>
<evidence type="ECO:0000256" key="3">
    <source>
        <dbReference type="ARBA" id="ARBA00022801"/>
    </source>
</evidence>
<dbReference type="InterPro" id="IPR000640">
    <property type="entry name" value="EFG_V-like"/>
</dbReference>
<dbReference type="InterPro" id="IPR009000">
    <property type="entry name" value="Transl_B-barrel_sf"/>
</dbReference>
<accession>A0A381YGL3</accession>
<dbReference type="FunFam" id="3.40.50.300:FF:000078">
    <property type="entry name" value="Elongation factor 4"/>
    <property type="match status" value="1"/>
</dbReference>
<reference evidence="7" key="1">
    <citation type="submission" date="2018-05" db="EMBL/GenBank/DDBJ databases">
        <authorList>
            <person name="Lanie J.A."/>
            <person name="Ng W.-L."/>
            <person name="Kazmierczak K.M."/>
            <person name="Andrzejewski T.M."/>
            <person name="Davidsen T.M."/>
            <person name="Wayne K.J."/>
            <person name="Tettelin H."/>
            <person name="Glass J.I."/>
            <person name="Rusch D."/>
            <person name="Podicherti R."/>
            <person name="Tsui H.-C.T."/>
            <person name="Winkler M.E."/>
        </authorList>
    </citation>
    <scope>NUCLEOTIDE SEQUENCE</scope>
</reference>
<dbReference type="InterPro" id="IPR035654">
    <property type="entry name" value="LepA_IV"/>
</dbReference>
<comment type="similarity">
    <text evidence="1">Belongs to the TRAFAC class translation factor GTPase superfamily. Classic translation factor GTPase family. LepA subfamily.</text>
</comment>
<evidence type="ECO:0000256" key="1">
    <source>
        <dbReference type="ARBA" id="ARBA00005454"/>
    </source>
</evidence>
<dbReference type="FunFam" id="2.40.30.10:FF:000015">
    <property type="entry name" value="Translation factor GUF1, mitochondrial"/>
    <property type="match status" value="1"/>
</dbReference>
<dbReference type="Pfam" id="PF00009">
    <property type="entry name" value="GTP_EFTU"/>
    <property type="match status" value="1"/>
</dbReference>
<feature type="domain" description="Tr-type G" evidence="6">
    <location>
        <begin position="4"/>
        <end position="186"/>
    </location>
</feature>
<keyword evidence="5" id="KW-0342">GTP-binding</keyword>
<dbReference type="PRINTS" id="PR00315">
    <property type="entry name" value="ELONGATNFCT"/>
</dbReference>
<proteinExistence type="inferred from homology"/>
<dbReference type="FunFam" id="3.30.70.870:FF:000004">
    <property type="entry name" value="Translation factor GUF1, mitochondrial"/>
    <property type="match status" value="1"/>
</dbReference>
<name>A0A381YGL3_9ZZZZ</name>
<dbReference type="GO" id="GO:0003924">
    <property type="term" value="F:GTPase activity"/>
    <property type="evidence" value="ECO:0007669"/>
    <property type="project" value="InterPro"/>
</dbReference>
<dbReference type="Pfam" id="PF00679">
    <property type="entry name" value="EFG_C"/>
    <property type="match status" value="1"/>
</dbReference>
<dbReference type="GO" id="GO:0006412">
    <property type="term" value="P:translation"/>
    <property type="evidence" value="ECO:0007669"/>
    <property type="project" value="UniProtKB-KW"/>
</dbReference>
<dbReference type="NCBIfam" id="TIGR00231">
    <property type="entry name" value="small_GTP"/>
    <property type="match status" value="1"/>
</dbReference>
<dbReference type="InterPro" id="IPR031157">
    <property type="entry name" value="G_TR_CS"/>
</dbReference>
<dbReference type="InterPro" id="IPR038363">
    <property type="entry name" value="LepA_C_sf"/>
</dbReference>
<keyword evidence="4" id="KW-0648">Protein biosynthesis</keyword>
<evidence type="ECO:0000313" key="7">
    <source>
        <dbReference type="EMBL" id="SVA76238.1"/>
    </source>
</evidence>
<dbReference type="Pfam" id="PF06421">
    <property type="entry name" value="LepA_C"/>
    <property type="match status" value="1"/>
</dbReference>
<dbReference type="HAMAP" id="MF_00071">
    <property type="entry name" value="LepA"/>
    <property type="match status" value="1"/>
</dbReference>
<dbReference type="PANTHER" id="PTHR43512">
    <property type="entry name" value="TRANSLATION FACTOR GUF1-RELATED"/>
    <property type="match status" value="1"/>
</dbReference>
<dbReference type="CDD" id="cd16260">
    <property type="entry name" value="EF4_III"/>
    <property type="match status" value="1"/>
</dbReference>
<dbReference type="Gene3D" id="3.30.70.240">
    <property type="match status" value="1"/>
</dbReference>
<dbReference type="GO" id="GO:0005525">
    <property type="term" value="F:GTP binding"/>
    <property type="evidence" value="ECO:0007669"/>
    <property type="project" value="UniProtKB-KW"/>
</dbReference>
<dbReference type="InterPro" id="IPR035647">
    <property type="entry name" value="EFG_III/V"/>
</dbReference>
<dbReference type="NCBIfam" id="TIGR01393">
    <property type="entry name" value="lepA"/>
    <property type="match status" value="1"/>
</dbReference>
<dbReference type="SUPFAM" id="SSF52540">
    <property type="entry name" value="P-loop containing nucleoside triphosphate hydrolases"/>
    <property type="match status" value="1"/>
</dbReference>
<gene>
    <name evidence="7" type="ORF">METZ01_LOCUS129092</name>
</gene>
<dbReference type="AlphaFoldDB" id="A0A381YGL3"/>
<dbReference type="EMBL" id="UINC01018202">
    <property type="protein sequence ID" value="SVA76238.1"/>
    <property type="molecule type" value="Genomic_DNA"/>
</dbReference>
<evidence type="ECO:0000259" key="6">
    <source>
        <dbReference type="PROSITE" id="PS51722"/>
    </source>
</evidence>